<evidence type="ECO:0000313" key="5">
    <source>
        <dbReference type="Proteomes" id="UP000325763"/>
    </source>
</evidence>
<dbReference type="OrthoDB" id="4255650at2"/>
<proteinExistence type="predicted"/>
<feature type="region of interest" description="Disordered" evidence="1">
    <location>
        <begin position="46"/>
        <end position="67"/>
    </location>
</feature>
<reference evidence="2 4" key="2">
    <citation type="journal article" date="2016" name="Appl. Microbiol. Biotechnol.">
        <title>Exploiting the genome sequence of Streptomyces nodosus for enhanced antibiotic production.</title>
        <authorList>
            <person name="Sweeney P."/>
            <person name="Murphy C.D."/>
            <person name="Caffrey P."/>
        </authorList>
    </citation>
    <scope>NUCLEOTIDE SEQUENCE [LARGE SCALE GENOMIC DNA]</scope>
    <source>
        <strain evidence="2 4">ATCC 14899</strain>
    </source>
</reference>
<dbReference type="HOGENOM" id="CLU_2810666_0_0_11"/>
<gene>
    <name evidence="3" type="ORF">CP978_31205</name>
    <name evidence="2" type="ORF">SNOD_30895</name>
</gene>
<organism evidence="2 4">
    <name type="scientific">Streptomyces nodosus</name>
    <dbReference type="NCBI Taxonomy" id="40318"/>
    <lineage>
        <taxon>Bacteria</taxon>
        <taxon>Bacillati</taxon>
        <taxon>Actinomycetota</taxon>
        <taxon>Actinomycetes</taxon>
        <taxon>Kitasatosporales</taxon>
        <taxon>Streptomycetaceae</taxon>
        <taxon>Streptomyces</taxon>
    </lineage>
</organism>
<reference evidence="4" key="1">
    <citation type="submission" date="2014-09" db="EMBL/GenBank/DDBJ databases">
        <title>Sequence of the Streptomyces nodosus genome.</title>
        <authorList>
            <person name="Sweeney P."/>
            <person name="Stephens N."/>
            <person name="Murphy C."/>
            <person name="Caffrey P."/>
        </authorList>
    </citation>
    <scope>NUCLEOTIDE SEQUENCE [LARGE SCALE GENOMIC DNA]</scope>
    <source>
        <strain evidence="4">ATCC 14899</strain>
    </source>
</reference>
<dbReference type="Proteomes" id="UP000031526">
    <property type="component" value="Chromosome"/>
</dbReference>
<accession>A0A0B5DRH7</accession>
<dbReference type="EMBL" id="CP023747">
    <property type="protein sequence ID" value="QEV42413.1"/>
    <property type="molecule type" value="Genomic_DNA"/>
</dbReference>
<reference evidence="3 5" key="3">
    <citation type="submission" date="2017-09" db="EMBL/GenBank/DDBJ databases">
        <title>Streptomyces genome completion.</title>
        <authorList>
            <person name="Lee N."/>
            <person name="Cho B.-K."/>
        </authorList>
    </citation>
    <scope>NUCLEOTIDE SEQUENCE [LARGE SCALE GENOMIC DNA]</scope>
    <source>
        <strain evidence="3 5">ATCC 14899</strain>
    </source>
</reference>
<dbReference type="EMBL" id="CP009313">
    <property type="protein sequence ID" value="AJE43910.1"/>
    <property type="molecule type" value="Genomic_DNA"/>
</dbReference>
<dbReference type="AlphaFoldDB" id="A0A0B5DRH7"/>
<dbReference type="KEGG" id="snq:CP978_31205"/>
<evidence type="ECO:0000313" key="4">
    <source>
        <dbReference type="Proteomes" id="UP000031526"/>
    </source>
</evidence>
<name>A0A0B5DRH7_9ACTN</name>
<sequence>MTASALHYEHPWIGRDVEDTATGRRGTLRAIAPDGDRPRPVAWLLPSGGGKEWTTDPEVLADPAPVT</sequence>
<dbReference type="RefSeq" id="WP_043446461.1">
    <property type="nucleotide sequence ID" value="NZ_CP009313.1"/>
</dbReference>
<evidence type="ECO:0000313" key="2">
    <source>
        <dbReference type="EMBL" id="AJE43910.1"/>
    </source>
</evidence>
<protein>
    <submittedName>
        <fullName evidence="2">Uncharacterized protein</fullName>
    </submittedName>
</protein>
<dbReference type="Proteomes" id="UP000325763">
    <property type="component" value="Chromosome"/>
</dbReference>
<evidence type="ECO:0000313" key="3">
    <source>
        <dbReference type="EMBL" id="QEV42413.1"/>
    </source>
</evidence>
<evidence type="ECO:0000256" key="1">
    <source>
        <dbReference type="SAM" id="MobiDB-lite"/>
    </source>
</evidence>
<keyword evidence="4" id="KW-1185">Reference proteome</keyword>